<sequence length="309" mass="35011">MVEASRFIRDGSLTPEFNDLVSQTMKRWKAPGLSLAVINNDAFTSKSLSDKPVTLKTLFNAANMTKAFTAIAVSFLVDDDEMFPEVLKETPVANLIGDDFVLPDSRINQVTVEDILSHRTGLPERGNTEDMATPYRYDLEKKEHFTVPWLAPSEGSGAGENISNVLDYAEFLKCMINESGPTSENGHEELTKPRAIIDDDLKPFMSHTCYALGYELQEKLCWSLFYDLPKVPIEKQFDWDGNYQERQDRDNPKIKEELYPDLPEKPLPTTLDLSAYVGEYHHPGYLTHVVELKDGELEMNGLDRICHIS</sequence>
<accession>A0ABR4C6X7</accession>
<feature type="domain" description="Beta-lactamase-related" evidence="2">
    <location>
        <begin position="17"/>
        <end position="131"/>
    </location>
</feature>
<dbReference type="InterPro" id="IPR012338">
    <property type="entry name" value="Beta-lactam/transpept-like"/>
</dbReference>
<evidence type="ECO:0000256" key="1">
    <source>
        <dbReference type="ARBA" id="ARBA00038215"/>
    </source>
</evidence>
<dbReference type="SUPFAM" id="SSF56601">
    <property type="entry name" value="beta-lactamase/transpeptidase-like"/>
    <property type="match status" value="1"/>
</dbReference>
<evidence type="ECO:0000313" key="3">
    <source>
        <dbReference type="EMBL" id="KAL2064853.1"/>
    </source>
</evidence>
<evidence type="ECO:0000313" key="4">
    <source>
        <dbReference type="Proteomes" id="UP001595075"/>
    </source>
</evidence>
<dbReference type="Gene3D" id="3.40.710.10">
    <property type="entry name" value="DD-peptidase/beta-lactamase superfamily"/>
    <property type="match status" value="1"/>
</dbReference>
<evidence type="ECO:0000259" key="2">
    <source>
        <dbReference type="Pfam" id="PF00144"/>
    </source>
</evidence>
<comment type="similarity">
    <text evidence="1">Belongs to the peptidase S12 family.</text>
</comment>
<comment type="caution">
    <text evidence="3">The sequence shown here is derived from an EMBL/GenBank/DDBJ whole genome shotgun (WGS) entry which is preliminary data.</text>
</comment>
<dbReference type="InterPro" id="IPR050491">
    <property type="entry name" value="AmpC-like"/>
</dbReference>
<dbReference type="Pfam" id="PF00144">
    <property type="entry name" value="Beta-lactamase"/>
    <property type="match status" value="1"/>
</dbReference>
<protein>
    <recommendedName>
        <fullName evidence="2">Beta-lactamase-related domain-containing protein</fullName>
    </recommendedName>
</protein>
<dbReference type="PANTHER" id="PTHR46825:SF9">
    <property type="entry name" value="BETA-LACTAMASE-RELATED DOMAIN-CONTAINING PROTEIN"/>
    <property type="match status" value="1"/>
</dbReference>
<dbReference type="EMBL" id="JAZHXI010000013">
    <property type="protein sequence ID" value="KAL2064853.1"/>
    <property type="molecule type" value="Genomic_DNA"/>
</dbReference>
<keyword evidence="4" id="KW-1185">Reference proteome</keyword>
<organism evidence="3 4">
    <name type="scientific">Oculimacula yallundae</name>
    <dbReference type="NCBI Taxonomy" id="86028"/>
    <lineage>
        <taxon>Eukaryota</taxon>
        <taxon>Fungi</taxon>
        <taxon>Dikarya</taxon>
        <taxon>Ascomycota</taxon>
        <taxon>Pezizomycotina</taxon>
        <taxon>Leotiomycetes</taxon>
        <taxon>Helotiales</taxon>
        <taxon>Ploettnerulaceae</taxon>
        <taxon>Oculimacula</taxon>
    </lineage>
</organism>
<dbReference type="Proteomes" id="UP001595075">
    <property type="component" value="Unassembled WGS sequence"/>
</dbReference>
<reference evidence="3 4" key="1">
    <citation type="journal article" date="2024" name="Commun. Biol.">
        <title>Comparative genomic analysis of thermophilic fungi reveals convergent evolutionary adaptations and gene losses.</title>
        <authorList>
            <person name="Steindorff A.S."/>
            <person name="Aguilar-Pontes M.V."/>
            <person name="Robinson A.J."/>
            <person name="Andreopoulos B."/>
            <person name="LaButti K."/>
            <person name="Kuo A."/>
            <person name="Mondo S."/>
            <person name="Riley R."/>
            <person name="Otillar R."/>
            <person name="Haridas S."/>
            <person name="Lipzen A."/>
            <person name="Grimwood J."/>
            <person name="Schmutz J."/>
            <person name="Clum A."/>
            <person name="Reid I.D."/>
            <person name="Moisan M.C."/>
            <person name="Butler G."/>
            <person name="Nguyen T.T.M."/>
            <person name="Dewar K."/>
            <person name="Conant G."/>
            <person name="Drula E."/>
            <person name="Henrissat B."/>
            <person name="Hansel C."/>
            <person name="Singer S."/>
            <person name="Hutchinson M.I."/>
            <person name="de Vries R.P."/>
            <person name="Natvig D.O."/>
            <person name="Powell A.J."/>
            <person name="Tsang A."/>
            <person name="Grigoriev I.V."/>
        </authorList>
    </citation>
    <scope>NUCLEOTIDE SEQUENCE [LARGE SCALE GENOMIC DNA]</scope>
    <source>
        <strain evidence="3 4">CBS 494.80</strain>
    </source>
</reference>
<name>A0ABR4C6X7_9HELO</name>
<gene>
    <name evidence="3" type="ORF">VTL71DRAFT_3993</name>
</gene>
<proteinExistence type="inferred from homology"/>
<dbReference type="InterPro" id="IPR001466">
    <property type="entry name" value="Beta-lactam-related"/>
</dbReference>
<dbReference type="PANTHER" id="PTHR46825">
    <property type="entry name" value="D-ALANYL-D-ALANINE-CARBOXYPEPTIDASE/ENDOPEPTIDASE AMPH"/>
    <property type="match status" value="1"/>
</dbReference>